<gene>
    <name evidence="2" type="ORF">BCR35DRAFT_95668</name>
</gene>
<dbReference type="InParanoid" id="A0A1Y2F7C7"/>
<name>A0A1Y2F7C7_9BASI</name>
<evidence type="ECO:0000313" key="3">
    <source>
        <dbReference type="Proteomes" id="UP000193467"/>
    </source>
</evidence>
<dbReference type="Pfam" id="PF25534">
    <property type="entry name" value="DUF7918"/>
    <property type="match status" value="1"/>
</dbReference>
<dbReference type="EMBL" id="MCGR01000026">
    <property type="protein sequence ID" value="ORY79798.1"/>
    <property type="molecule type" value="Genomic_DNA"/>
</dbReference>
<protein>
    <recommendedName>
        <fullName evidence="1">DUF7918 domain-containing protein</fullName>
    </recommendedName>
</protein>
<comment type="caution">
    <text evidence="2">The sequence shown here is derived from an EMBL/GenBank/DDBJ whole genome shotgun (WGS) entry which is preliminary data.</text>
</comment>
<accession>A0A1Y2F7C7</accession>
<evidence type="ECO:0000313" key="2">
    <source>
        <dbReference type="EMBL" id="ORY79798.1"/>
    </source>
</evidence>
<feature type="domain" description="DUF7918" evidence="1">
    <location>
        <begin position="16"/>
        <end position="121"/>
    </location>
</feature>
<proteinExistence type="predicted"/>
<keyword evidence="3" id="KW-1185">Reference proteome</keyword>
<sequence>MAVPDQTVLTTPTYSASVTIASRPVPIYSPTLRFESKTSTTYIEAQPGVEFRVEYSSLRPKGQRAETDIAVALDVDGVRMGMQRAVRCFDVDVGEQRVAKFEGHRTSSTTIQPFVFKSLSSLAAALRRRRARLSSSSTASRLRASICSPSSSRLRLLLRSVRREQQRKRSISSTPGSTTVTRLARLLSLYMFRGPSWCRGV</sequence>
<dbReference type="Proteomes" id="UP000193467">
    <property type="component" value="Unassembled WGS sequence"/>
</dbReference>
<organism evidence="2 3">
    <name type="scientific">Leucosporidium creatinivorum</name>
    <dbReference type="NCBI Taxonomy" id="106004"/>
    <lineage>
        <taxon>Eukaryota</taxon>
        <taxon>Fungi</taxon>
        <taxon>Dikarya</taxon>
        <taxon>Basidiomycota</taxon>
        <taxon>Pucciniomycotina</taxon>
        <taxon>Microbotryomycetes</taxon>
        <taxon>Leucosporidiales</taxon>
        <taxon>Leucosporidium</taxon>
    </lineage>
</organism>
<dbReference type="AlphaFoldDB" id="A0A1Y2F7C7"/>
<dbReference type="InterPro" id="IPR057678">
    <property type="entry name" value="DUF7918"/>
</dbReference>
<reference evidence="2 3" key="1">
    <citation type="submission" date="2016-07" db="EMBL/GenBank/DDBJ databases">
        <title>Pervasive Adenine N6-methylation of Active Genes in Fungi.</title>
        <authorList>
            <consortium name="DOE Joint Genome Institute"/>
            <person name="Mondo S.J."/>
            <person name="Dannebaum R.O."/>
            <person name="Kuo R.C."/>
            <person name="Labutti K."/>
            <person name="Haridas S."/>
            <person name="Kuo A."/>
            <person name="Salamov A."/>
            <person name="Ahrendt S.R."/>
            <person name="Lipzen A."/>
            <person name="Sullivan W."/>
            <person name="Andreopoulos W.B."/>
            <person name="Clum A."/>
            <person name="Lindquist E."/>
            <person name="Daum C."/>
            <person name="Ramamoorthy G.K."/>
            <person name="Gryganskyi A."/>
            <person name="Culley D."/>
            <person name="Magnuson J.K."/>
            <person name="James T.Y."/>
            <person name="O'Malley M.A."/>
            <person name="Stajich J.E."/>
            <person name="Spatafora J.W."/>
            <person name="Visel A."/>
            <person name="Grigoriev I.V."/>
        </authorList>
    </citation>
    <scope>NUCLEOTIDE SEQUENCE [LARGE SCALE GENOMIC DNA]</scope>
    <source>
        <strain evidence="2 3">62-1032</strain>
    </source>
</reference>
<evidence type="ECO:0000259" key="1">
    <source>
        <dbReference type="Pfam" id="PF25534"/>
    </source>
</evidence>